<feature type="compositionally biased region" description="Polar residues" evidence="1">
    <location>
        <begin position="484"/>
        <end position="494"/>
    </location>
</feature>
<dbReference type="Proteomes" id="UP001309876">
    <property type="component" value="Unassembled WGS sequence"/>
</dbReference>
<name>A0AAN7Y582_9EURO</name>
<reference evidence="2 3" key="1">
    <citation type="submission" date="2023-08" db="EMBL/GenBank/DDBJ databases">
        <title>Black Yeasts Isolated from many extreme environments.</title>
        <authorList>
            <person name="Coleine C."/>
            <person name="Stajich J.E."/>
            <person name="Selbmann L."/>
        </authorList>
    </citation>
    <scope>NUCLEOTIDE SEQUENCE [LARGE SCALE GENOMIC DNA]</scope>
    <source>
        <strain evidence="2 3">CCFEE 5910</strain>
    </source>
</reference>
<evidence type="ECO:0000313" key="3">
    <source>
        <dbReference type="Proteomes" id="UP001309876"/>
    </source>
</evidence>
<gene>
    <name evidence="2" type="ORF">LTR05_006926</name>
</gene>
<feature type="compositionally biased region" description="Basic and acidic residues" evidence="1">
    <location>
        <begin position="272"/>
        <end position="284"/>
    </location>
</feature>
<feature type="compositionally biased region" description="Polar residues" evidence="1">
    <location>
        <begin position="339"/>
        <end position="354"/>
    </location>
</feature>
<dbReference type="EMBL" id="JAVRRJ010000007">
    <property type="protein sequence ID" value="KAK5083044.1"/>
    <property type="molecule type" value="Genomic_DNA"/>
</dbReference>
<feature type="compositionally biased region" description="Basic and acidic residues" evidence="1">
    <location>
        <begin position="420"/>
        <end position="439"/>
    </location>
</feature>
<keyword evidence="3" id="KW-1185">Reference proteome</keyword>
<comment type="caution">
    <text evidence="2">The sequence shown here is derived from an EMBL/GenBank/DDBJ whole genome shotgun (WGS) entry which is preliminary data.</text>
</comment>
<dbReference type="AlphaFoldDB" id="A0AAN7Y582"/>
<feature type="compositionally biased region" description="Polar residues" evidence="1">
    <location>
        <begin position="259"/>
        <end position="271"/>
    </location>
</feature>
<feature type="region of interest" description="Disordered" evidence="1">
    <location>
        <begin position="39"/>
        <end position="58"/>
    </location>
</feature>
<evidence type="ECO:0000256" key="1">
    <source>
        <dbReference type="SAM" id="MobiDB-lite"/>
    </source>
</evidence>
<organism evidence="2 3">
    <name type="scientific">Lithohypha guttulata</name>
    <dbReference type="NCBI Taxonomy" id="1690604"/>
    <lineage>
        <taxon>Eukaryota</taxon>
        <taxon>Fungi</taxon>
        <taxon>Dikarya</taxon>
        <taxon>Ascomycota</taxon>
        <taxon>Pezizomycotina</taxon>
        <taxon>Eurotiomycetes</taxon>
        <taxon>Chaetothyriomycetidae</taxon>
        <taxon>Chaetothyriales</taxon>
        <taxon>Trichomeriaceae</taxon>
        <taxon>Lithohypha</taxon>
    </lineage>
</organism>
<sequence length="547" mass="60327">MPPVDRDGDIIMTEALIQTTPISPFKEKFNFDWFSFDSSKSPAKKSNTSPVSASSATRKLSISTVSPSSYFNDISPATPSTASTTKQQSTVTRRCLNDGHYYCSGQTTSNQRNVKRRKANRSCTSEFDYVGWQDVEKWKRKCSALKAFAEGEEEGPILHGCEGCCFPSQCRYESRPKQERLPFDRYIDENDLKAIVKDEVEEMISPEKTAFEEERLLKKTASASKEKHTTEEKNLTARRTVRSDSPSKNTRSKTDRSPSGRQRFYSSLTRSKTSDDSSGRRDAENSSEQGKFDATLPSLSTNSLSEGTLTQEDDASTKSSDMNELTAIEATLKAALAGQQASPSSSAEKQSQKSGGKKRVNSKINDPQFEVPSKDASKQVPSSTLNTPEPQINALQRTTSQQRLLTDFFRQGKPSSGSSDRSKDKSKDPSYSEKARRAASEANIASFLQLKPAHDDENLPTSRPEPTKINAAGHNAQHFEDINLSPSKGHSQSVFTEVLDAPGDEWMKDVDTDPVKKRLVTDESAAGKTASSAPSSLSFLNFGFGRK</sequence>
<feature type="compositionally biased region" description="Polar residues" evidence="1">
    <location>
        <begin position="297"/>
        <end position="310"/>
    </location>
</feature>
<feature type="compositionally biased region" description="Polar residues" evidence="1">
    <location>
        <begin position="379"/>
        <end position="404"/>
    </location>
</feature>
<accession>A0AAN7Y582</accession>
<protein>
    <submittedName>
        <fullName evidence="2">Uncharacterized protein</fullName>
    </submittedName>
</protein>
<evidence type="ECO:0000313" key="2">
    <source>
        <dbReference type="EMBL" id="KAK5083044.1"/>
    </source>
</evidence>
<proteinExistence type="predicted"/>
<feature type="compositionally biased region" description="Basic and acidic residues" evidence="1">
    <location>
        <begin position="224"/>
        <end position="235"/>
    </location>
</feature>
<feature type="region of interest" description="Disordered" evidence="1">
    <location>
        <begin position="219"/>
        <end position="494"/>
    </location>
</feature>